<comment type="similarity">
    <text evidence="2 7">Belongs to the group II decarboxylase family.</text>
</comment>
<dbReference type="EMBL" id="AP018042">
    <property type="protein sequence ID" value="BAX81766.1"/>
    <property type="molecule type" value="Genomic_DNA"/>
</dbReference>
<evidence type="ECO:0000256" key="5">
    <source>
        <dbReference type="ARBA" id="ARBA00023239"/>
    </source>
</evidence>
<dbReference type="PROSITE" id="PS00392">
    <property type="entry name" value="DDC_GAD_HDC_YDC"/>
    <property type="match status" value="1"/>
</dbReference>
<dbReference type="RefSeq" id="WP_162845483.1">
    <property type="nucleotide sequence ID" value="NZ_AP018042.1"/>
</dbReference>
<dbReference type="PANTHER" id="PTHR45677">
    <property type="entry name" value="GLUTAMATE DECARBOXYLASE-RELATED"/>
    <property type="match status" value="1"/>
</dbReference>
<dbReference type="KEGG" id="mbas:ALGA_3468"/>
<evidence type="ECO:0000313" key="9">
    <source>
        <dbReference type="Proteomes" id="UP000218267"/>
    </source>
</evidence>
<feature type="modified residue" description="N6-(pyridoxal phosphate)lysine" evidence="6">
    <location>
        <position position="290"/>
    </location>
</feature>
<dbReference type="InterPro" id="IPR021115">
    <property type="entry name" value="Pyridoxal-P_BS"/>
</dbReference>
<organism evidence="8 9">
    <name type="scientific">Labilibaculum antarcticum</name>
    <dbReference type="NCBI Taxonomy" id="1717717"/>
    <lineage>
        <taxon>Bacteria</taxon>
        <taxon>Pseudomonadati</taxon>
        <taxon>Bacteroidota</taxon>
        <taxon>Bacteroidia</taxon>
        <taxon>Marinilabiliales</taxon>
        <taxon>Marinifilaceae</taxon>
        <taxon>Labilibaculum</taxon>
    </lineage>
</organism>
<evidence type="ECO:0000256" key="7">
    <source>
        <dbReference type="RuleBase" id="RU000382"/>
    </source>
</evidence>
<dbReference type="InterPro" id="IPR015421">
    <property type="entry name" value="PyrdxlP-dep_Trfase_major"/>
</dbReference>
<gene>
    <name evidence="8" type="ORF">ALGA_3468</name>
</gene>
<evidence type="ECO:0000256" key="2">
    <source>
        <dbReference type="ARBA" id="ARBA00009533"/>
    </source>
</evidence>
<evidence type="ECO:0000313" key="8">
    <source>
        <dbReference type="EMBL" id="BAX81766.1"/>
    </source>
</evidence>
<comment type="cofactor">
    <cofactor evidence="1 6 7">
        <name>pyridoxal 5'-phosphate</name>
        <dbReference type="ChEBI" id="CHEBI:597326"/>
    </cofactor>
</comment>
<dbReference type="AlphaFoldDB" id="A0A1Y1CMX3"/>
<name>A0A1Y1CMX3_9BACT</name>
<accession>A0A1Y1CMX3</accession>
<reference evidence="8 9" key="1">
    <citation type="journal article" date="2018" name="Mar. Genomics">
        <title>Complete genome sequence of Marinifilaceae bacterium strain SPP2, isolated from the Antarctic marine sediment.</title>
        <authorList>
            <person name="Watanabe M."/>
            <person name="Kojima H."/>
            <person name="Fukui M."/>
        </authorList>
    </citation>
    <scope>NUCLEOTIDE SEQUENCE [LARGE SCALE GENOMIC DNA]</scope>
    <source>
        <strain evidence="8 9">SPP2</strain>
    </source>
</reference>
<dbReference type="Gene3D" id="3.90.1150.170">
    <property type="match status" value="1"/>
</dbReference>
<dbReference type="GO" id="GO:0016831">
    <property type="term" value="F:carboxy-lyase activity"/>
    <property type="evidence" value="ECO:0007669"/>
    <property type="project" value="UniProtKB-KW"/>
</dbReference>
<keyword evidence="3" id="KW-0210">Decarboxylase</keyword>
<dbReference type="SUPFAM" id="SSF53383">
    <property type="entry name" value="PLP-dependent transferases"/>
    <property type="match status" value="1"/>
</dbReference>
<evidence type="ECO:0008006" key="10">
    <source>
        <dbReference type="Google" id="ProtNLM"/>
    </source>
</evidence>
<dbReference type="GO" id="GO:0019752">
    <property type="term" value="P:carboxylic acid metabolic process"/>
    <property type="evidence" value="ECO:0007669"/>
    <property type="project" value="InterPro"/>
</dbReference>
<dbReference type="Pfam" id="PF00282">
    <property type="entry name" value="Pyridoxal_deC"/>
    <property type="match status" value="1"/>
</dbReference>
<evidence type="ECO:0000256" key="6">
    <source>
        <dbReference type="PIRSR" id="PIRSR602129-50"/>
    </source>
</evidence>
<dbReference type="GO" id="GO:0005737">
    <property type="term" value="C:cytoplasm"/>
    <property type="evidence" value="ECO:0007669"/>
    <property type="project" value="TreeGrafter"/>
</dbReference>
<dbReference type="InterPro" id="IPR002129">
    <property type="entry name" value="PyrdxlP-dep_de-COase"/>
</dbReference>
<protein>
    <recommendedName>
        <fullName evidence="10">Glutamate decarboxylase</fullName>
    </recommendedName>
</protein>
<evidence type="ECO:0000256" key="3">
    <source>
        <dbReference type="ARBA" id="ARBA00022793"/>
    </source>
</evidence>
<proteinExistence type="inferred from homology"/>
<dbReference type="GO" id="GO:0030170">
    <property type="term" value="F:pyridoxal phosphate binding"/>
    <property type="evidence" value="ECO:0007669"/>
    <property type="project" value="InterPro"/>
</dbReference>
<dbReference type="InterPro" id="IPR015424">
    <property type="entry name" value="PyrdxlP-dep_Trfase"/>
</dbReference>
<dbReference type="Proteomes" id="UP000218267">
    <property type="component" value="Chromosome"/>
</dbReference>
<dbReference type="Gene3D" id="3.40.640.10">
    <property type="entry name" value="Type I PLP-dependent aspartate aminotransferase-like (Major domain)"/>
    <property type="match status" value="1"/>
</dbReference>
<evidence type="ECO:0000256" key="4">
    <source>
        <dbReference type="ARBA" id="ARBA00022898"/>
    </source>
</evidence>
<keyword evidence="9" id="KW-1185">Reference proteome</keyword>
<keyword evidence="4 6" id="KW-0663">Pyridoxal phosphate</keyword>
<evidence type="ECO:0000256" key="1">
    <source>
        <dbReference type="ARBA" id="ARBA00001933"/>
    </source>
</evidence>
<sequence>MKDIEILSGAFEKIRAYIQENQNDSQPVVKFKSPEELKEVFDFKVGENGVSENEFLELLDKYLEYSVRTGNKQFLNQLYSGFNFPAFIGEVFSVLANTSMYTYEVAPVATVIETEMISLMNSYAGYSDGDGIFVSGGSNANLIAMFSARNRIFPDSRFEGYDRNNKLVAFVNEQAHYSFETAANILGIGAKNVIKVKADKNGKLISSELEKEIAKAISRGEKPFFAVATCATTLLGAYDPIEEMAEICKKHNIWLHADGSFGGSLILSDKNRYLMKGIEQTDSFAWNPHKLMNIPLICSALLVKKRGTLQHNITDINTDYIFHDIDAIEDLGKKSIQCGRKVDAVKLWFAWKYFGLEGYQKRIDNLIDMAVYAENIVNENPQLELLSERNSFAVCFRYIPKNESDLNKFNLELRESLRKSGKSIVNYGYIGKTLAIRLITANGELQKSDIDLFFANLLFEVEKLENAIFNA</sequence>
<dbReference type="PANTHER" id="PTHR45677:SF8">
    <property type="entry name" value="CYSTEINE SULFINIC ACID DECARBOXYLASE"/>
    <property type="match status" value="1"/>
</dbReference>
<reference evidence="9" key="2">
    <citation type="journal article" date="2020" name="Antonie Van Leeuwenhoek">
        <title>Labilibaculum antarcticum sp. nov., a novel facultative anaerobic, psychrotorelant bacterium isolated from marine sediment of Antarctica.</title>
        <authorList>
            <person name="Watanabe M."/>
            <person name="Kojima H."/>
            <person name="Fukui M."/>
        </authorList>
    </citation>
    <scope>NUCLEOTIDE SEQUENCE [LARGE SCALE GENOMIC DNA]</scope>
    <source>
        <strain evidence="9">SPP2</strain>
    </source>
</reference>
<keyword evidence="5 7" id="KW-0456">Lyase</keyword>